<dbReference type="RefSeq" id="WP_129048028.1">
    <property type="nucleotide sequence ID" value="NZ_SDHX01000001.1"/>
</dbReference>
<gene>
    <name evidence="3" type="ORF">ESB00_12565</name>
</gene>
<evidence type="ECO:0000313" key="3">
    <source>
        <dbReference type="EMBL" id="RXK56662.1"/>
    </source>
</evidence>
<evidence type="ECO:0000313" key="4">
    <source>
        <dbReference type="Proteomes" id="UP000290218"/>
    </source>
</evidence>
<feature type="signal peptide" evidence="1">
    <location>
        <begin position="1"/>
        <end position="23"/>
    </location>
</feature>
<organism evidence="3 4">
    <name type="scientific">Oleiharenicola lentus</name>
    <dbReference type="NCBI Taxonomy" id="2508720"/>
    <lineage>
        <taxon>Bacteria</taxon>
        <taxon>Pseudomonadati</taxon>
        <taxon>Verrucomicrobiota</taxon>
        <taxon>Opitutia</taxon>
        <taxon>Opitutales</taxon>
        <taxon>Opitutaceae</taxon>
        <taxon>Oleiharenicola</taxon>
    </lineage>
</organism>
<dbReference type="Gene3D" id="2.60.120.560">
    <property type="entry name" value="Exo-inulinase, domain 1"/>
    <property type="match status" value="1"/>
</dbReference>
<accession>A0A4Q1CCL9</accession>
<dbReference type="OrthoDB" id="9787527at2"/>
<dbReference type="Proteomes" id="UP000290218">
    <property type="component" value="Unassembled WGS sequence"/>
</dbReference>
<feature type="domain" description="3-keto-alpha-glucoside-1,2-lyase/3-keto-2-hydroxy-glucal hydratase" evidence="2">
    <location>
        <begin position="28"/>
        <end position="257"/>
    </location>
</feature>
<sequence>MKIPTRFAFALAVACLAFLRLPAAEDSWISLFNGKDLTGWTPKFAKHPLGVNYADTFRAEDGVIKVAYDKYEKFDKQFGHLYSNLPYSRYILRLEYRFTGTPMADAPSWAGRNSGVMIHAASPLTMSLGQEWPVSMEVQFLCTDTKAGRQTGNACTPGTHLELDGKLTTAHIIDAKNSTLSPMEEWIAVEVEVHGNDEVVHRINGVEVLRYRHPQLDPKDADAQRLLAAGAPLQLSSGHIALQAESQPVWFRNIRIKVLP</sequence>
<feature type="chain" id="PRO_5020341997" evidence="1">
    <location>
        <begin position="24"/>
        <end position="260"/>
    </location>
</feature>
<proteinExistence type="predicted"/>
<protein>
    <submittedName>
        <fullName evidence="3">DUF1080 domain-containing protein</fullName>
    </submittedName>
</protein>
<name>A0A4Q1CCL9_9BACT</name>
<evidence type="ECO:0000256" key="1">
    <source>
        <dbReference type="SAM" id="SignalP"/>
    </source>
</evidence>
<keyword evidence="1" id="KW-0732">Signal</keyword>
<dbReference type="InterPro" id="IPR010496">
    <property type="entry name" value="AL/BT2_dom"/>
</dbReference>
<keyword evidence="4" id="KW-1185">Reference proteome</keyword>
<dbReference type="GO" id="GO:0016787">
    <property type="term" value="F:hydrolase activity"/>
    <property type="evidence" value="ECO:0007669"/>
    <property type="project" value="InterPro"/>
</dbReference>
<dbReference type="AlphaFoldDB" id="A0A4Q1CCL9"/>
<dbReference type="Pfam" id="PF06439">
    <property type="entry name" value="3keto-disac_hyd"/>
    <property type="match status" value="1"/>
</dbReference>
<reference evidence="3 4" key="1">
    <citation type="submission" date="2019-01" db="EMBL/GenBank/DDBJ databases">
        <title>Lacunisphaera sp. strain TWA-58.</title>
        <authorList>
            <person name="Chen W.-M."/>
        </authorList>
    </citation>
    <scope>NUCLEOTIDE SEQUENCE [LARGE SCALE GENOMIC DNA]</scope>
    <source>
        <strain evidence="3 4">TWA-58</strain>
    </source>
</reference>
<comment type="caution">
    <text evidence="3">The sequence shown here is derived from an EMBL/GenBank/DDBJ whole genome shotgun (WGS) entry which is preliminary data.</text>
</comment>
<dbReference type="EMBL" id="SDHX01000001">
    <property type="protein sequence ID" value="RXK56662.1"/>
    <property type="molecule type" value="Genomic_DNA"/>
</dbReference>
<evidence type="ECO:0000259" key="2">
    <source>
        <dbReference type="Pfam" id="PF06439"/>
    </source>
</evidence>